<comment type="caution">
    <text evidence="2">The sequence shown here is derived from an EMBL/GenBank/DDBJ whole genome shotgun (WGS) entry which is preliminary data.</text>
</comment>
<protein>
    <submittedName>
        <fullName evidence="2">Uncharacterized protein</fullName>
    </submittedName>
</protein>
<reference evidence="3" key="1">
    <citation type="journal article" date="2019" name="Int. J. Syst. Evol. Microbiol.">
        <title>The Global Catalogue of Microorganisms (GCM) 10K type strain sequencing project: providing services to taxonomists for standard genome sequencing and annotation.</title>
        <authorList>
            <consortium name="The Broad Institute Genomics Platform"/>
            <consortium name="The Broad Institute Genome Sequencing Center for Infectious Disease"/>
            <person name="Wu L."/>
            <person name="Ma J."/>
        </authorList>
    </citation>
    <scope>NUCLEOTIDE SEQUENCE [LARGE SCALE GENOMIC DNA]</scope>
    <source>
        <strain evidence="3">JCM 3369</strain>
    </source>
</reference>
<accession>A0ABW4JRT3</accession>
<keyword evidence="3" id="KW-1185">Reference proteome</keyword>
<evidence type="ECO:0000313" key="2">
    <source>
        <dbReference type="EMBL" id="MFD1694779.1"/>
    </source>
</evidence>
<proteinExistence type="predicted"/>
<feature type="compositionally biased region" description="Low complexity" evidence="1">
    <location>
        <begin position="151"/>
        <end position="161"/>
    </location>
</feature>
<gene>
    <name evidence="2" type="ORF">ACFSC7_04570</name>
</gene>
<evidence type="ECO:0000313" key="3">
    <source>
        <dbReference type="Proteomes" id="UP001597327"/>
    </source>
</evidence>
<feature type="region of interest" description="Disordered" evidence="1">
    <location>
        <begin position="141"/>
        <end position="161"/>
    </location>
</feature>
<dbReference type="EMBL" id="JBHUFA010000001">
    <property type="protein sequence ID" value="MFD1694779.1"/>
    <property type="molecule type" value="Genomic_DNA"/>
</dbReference>
<organism evidence="2 3">
    <name type="scientific">Roseibium aestuarii</name>
    <dbReference type="NCBI Taxonomy" id="2600299"/>
    <lineage>
        <taxon>Bacteria</taxon>
        <taxon>Pseudomonadati</taxon>
        <taxon>Pseudomonadota</taxon>
        <taxon>Alphaproteobacteria</taxon>
        <taxon>Hyphomicrobiales</taxon>
        <taxon>Stappiaceae</taxon>
        <taxon>Roseibium</taxon>
    </lineage>
</organism>
<name>A0ABW4JRT3_9HYPH</name>
<dbReference type="Proteomes" id="UP001597327">
    <property type="component" value="Unassembled WGS sequence"/>
</dbReference>
<evidence type="ECO:0000256" key="1">
    <source>
        <dbReference type="SAM" id="MobiDB-lite"/>
    </source>
</evidence>
<dbReference type="RefSeq" id="WP_149891403.1">
    <property type="nucleotide sequence ID" value="NZ_JBHUFA010000001.1"/>
</dbReference>
<feature type="region of interest" description="Disordered" evidence="1">
    <location>
        <begin position="19"/>
        <end position="53"/>
    </location>
</feature>
<sequence length="161" mass="16568">MLPGLLICLGLAGVPQTLAGDPGPNDDPAASPLGETSEILPRAPERVRPRDGECDARATAYADAHLGSGDPTGELIDRAMDGAVEGYLWAGPRGARRGARVEGGKTVLDTLSSYPGGWQALYDMAYQICIQEPDPDCRSQAGMVGSGAASGQGLSARSGCR</sequence>
<feature type="compositionally biased region" description="Basic and acidic residues" evidence="1">
    <location>
        <begin position="43"/>
        <end position="53"/>
    </location>
</feature>